<keyword evidence="1" id="KW-0812">Transmembrane</keyword>
<dbReference type="RefSeq" id="WP_071365990.1">
    <property type="nucleotide sequence ID" value="NZ_MLYP01000027.1"/>
</dbReference>
<dbReference type="STRING" id="1428652.BIV24_10665"/>
<dbReference type="AlphaFoldDB" id="A0A1S2PM35"/>
<proteinExistence type="predicted"/>
<dbReference type="PANTHER" id="PTHR48098:SF1">
    <property type="entry name" value="DIACYLGLYCEROL ACYLTRANSFERASE_MYCOLYLTRANSFERASE AG85A"/>
    <property type="match status" value="1"/>
</dbReference>
<sequence>MGLTSQTLLVLAISLSAAAFGTAVWLWPYLSRTTWRSMLGRIGMLLGIQLACLAALALAINNYFGFYGSWGDLLGTDEDGTAIIADGTAAVSHTNAVHILDHQQLPAPDGTAATTGGSLETVEIRGAKSHLSTRAYVYLPPQYGQPQYAQVKFPLIIALTGYPGTTENLITRLKYPELADAAIARKEMPPTILVLMRPTLAPPRDTECIDIPGGPQVESFFTQDLPTALGTAYRVGDSAAYRGVIGDSTGGYCALKFAMRHPGTYTAAVALSGYYRAEVDATTGDLFGGSKQLQRENDLMWRLRNLPPPAVSVLVTTSRHGESNYQATQDFLAAAEPPMKTASIILPSGGHNFATWSRELPQALPWLGRQLQAPRVNPVLAEAAPDAATS</sequence>
<reference evidence="2 3" key="1">
    <citation type="submission" date="2016-10" db="EMBL/GenBank/DDBJ databases">
        <title>Genome sequence of Streptomyces sp. MUSC 93.</title>
        <authorList>
            <person name="Lee L.-H."/>
            <person name="Ser H.-L."/>
            <person name="Law J.W.-F."/>
        </authorList>
    </citation>
    <scope>NUCLEOTIDE SEQUENCE [LARGE SCALE GENOMIC DNA]</scope>
    <source>
        <strain evidence="2 3">MUSC 93</strain>
    </source>
</reference>
<dbReference type="Proteomes" id="UP000179935">
    <property type="component" value="Unassembled WGS sequence"/>
</dbReference>
<dbReference type="PANTHER" id="PTHR48098">
    <property type="entry name" value="ENTEROCHELIN ESTERASE-RELATED"/>
    <property type="match status" value="1"/>
</dbReference>
<comment type="caution">
    <text evidence="2">The sequence shown here is derived from an EMBL/GenBank/DDBJ whole genome shotgun (WGS) entry which is preliminary data.</text>
</comment>
<keyword evidence="1" id="KW-1133">Transmembrane helix</keyword>
<dbReference type="InterPro" id="IPR029058">
    <property type="entry name" value="AB_hydrolase_fold"/>
</dbReference>
<keyword evidence="1" id="KW-0472">Membrane</keyword>
<keyword evidence="3" id="KW-1185">Reference proteome</keyword>
<dbReference type="SUPFAM" id="SSF53474">
    <property type="entry name" value="alpha/beta-Hydrolases"/>
    <property type="match status" value="1"/>
</dbReference>
<dbReference type="InterPro" id="IPR000801">
    <property type="entry name" value="Esterase-like"/>
</dbReference>
<feature type="transmembrane region" description="Helical" evidence="1">
    <location>
        <begin position="42"/>
        <end position="64"/>
    </location>
</feature>
<feature type="transmembrane region" description="Helical" evidence="1">
    <location>
        <begin position="6"/>
        <end position="30"/>
    </location>
</feature>
<dbReference type="Pfam" id="PF00756">
    <property type="entry name" value="Esterase"/>
    <property type="match status" value="1"/>
</dbReference>
<evidence type="ECO:0000313" key="2">
    <source>
        <dbReference type="EMBL" id="OIJ94606.1"/>
    </source>
</evidence>
<evidence type="ECO:0000313" key="3">
    <source>
        <dbReference type="Proteomes" id="UP000179935"/>
    </source>
</evidence>
<name>A0A1S2PM35_9ACTN</name>
<dbReference type="EMBL" id="MLYP01000027">
    <property type="protein sequence ID" value="OIJ94606.1"/>
    <property type="molecule type" value="Genomic_DNA"/>
</dbReference>
<dbReference type="OrthoDB" id="3670437at2"/>
<dbReference type="GO" id="GO:0016747">
    <property type="term" value="F:acyltransferase activity, transferring groups other than amino-acyl groups"/>
    <property type="evidence" value="ECO:0007669"/>
    <property type="project" value="TreeGrafter"/>
</dbReference>
<accession>A0A1S2PM35</accession>
<dbReference type="InterPro" id="IPR050583">
    <property type="entry name" value="Mycobacterial_A85_antigen"/>
</dbReference>
<organism evidence="2 3">
    <name type="scientific">Streptomyces colonosanans</name>
    <dbReference type="NCBI Taxonomy" id="1428652"/>
    <lineage>
        <taxon>Bacteria</taxon>
        <taxon>Bacillati</taxon>
        <taxon>Actinomycetota</taxon>
        <taxon>Actinomycetes</taxon>
        <taxon>Kitasatosporales</taxon>
        <taxon>Streptomycetaceae</taxon>
        <taxon>Streptomyces</taxon>
    </lineage>
</organism>
<gene>
    <name evidence="2" type="ORF">BIV24_10665</name>
</gene>
<protein>
    <submittedName>
        <fullName evidence="2">Esterase</fullName>
    </submittedName>
</protein>
<evidence type="ECO:0000256" key="1">
    <source>
        <dbReference type="SAM" id="Phobius"/>
    </source>
</evidence>
<dbReference type="Gene3D" id="3.40.50.1820">
    <property type="entry name" value="alpha/beta hydrolase"/>
    <property type="match status" value="1"/>
</dbReference>